<feature type="compositionally biased region" description="Basic residues" evidence="1">
    <location>
        <begin position="1473"/>
        <end position="1488"/>
    </location>
</feature>
<feature type="compositionally biased region" description="Basic and acidic residues" evidence="1">
    <location>
        <begin position="1559"/>
        <end position="1581"/>
    </location>
</feature>
<organism evidence="3 4">
    <name type="scientific">Tegillarca granosa</name>
    <name type="common">Malaysian cockle</name>
    <name type="synonym">Anadara granosa</name>
    <dbReference type="NCBI Taxonomy" id="220873"/>
    <lineage>
        <taxon>Eukaryota</taxon>
        <taxon>Metazoa</taxon>
        <taxon>Spiralia</taxon>
        <taxon>Lophotrochozoa</taxon>
        <taxon>Mollusca</taxon>
        <taxon>Bivalvia</taxon>
        <taxon>Autobranchia</taxon>
        <taxon>Pteriomorphia</taxon>
        <taxon>Arcoida</taxon>
        <taxon>Arcoidea</taxon>
        <taxon>Arcidae</taxon>
        <taxon>Tegillarca</taxon>
    </lineage>
</organism>
<feature type="transmembrane region" description="Helical" evidence="2">
    <location>
        <begin position="1367"/>
        <end position="1392"/>
    </location>
</feature>
<feature type="region of interest" description="Disordered" evidence="1">
    <location>
        <begin position="1398"/>
        <end position="1660"/>
    </location>
</feature>
<name>A0ABQ9FX06_TEGGR</name>
<dbReference type="PANTHER" id="PTHR21590:SF6">
    <property type="entry name" value="SEA DOMAIN-CONTAINING PROTEIN"/>
    <property type="match status" value="1"/>
</dbReference>
<feature type="compositionally biased region" description="Low complexity" evidence="1">
    <location>
        <begin position="1192"/>
        <end position="1213"/>
    </location>
</feature>
<sequence length="1695" mass="182882">MSILPIFMIKGELSSFIIGIEGCFKILIFNYAGRSTTVSSIYGNQLTTEHSPDVESASTLLKSDTLTLSVLLTNPYIEHPSTSEYKLTPSSVTMATTNTLDEFVTSSANRVGLSTLFASNSVLESVQEKKQLQALSSNPQSTTSVSASHLTREIIQPTVSSMFNKLISSDHQVVTNTALKSKVIIPMSLESSSMKLGLSSTLLDSKYMSGAKSGSLSSSSVLMETNMMDLKPSTDIIVGSSNILSDNVKWTYSTLMETTPLHSSGVGDSSSTVNKIVSSVMVTKSVLPLSSSSLSSSIEFTSHFVSQNSPVTSRSTSKSLSDSTVTENLTTRNISTVSMETSIIWKNSLSQEISKTNKISSTVFEKTKFSINPTISQQKSSSETFRFSDGQLKSSFVTQTFAGNLSPSLLTSVYLPDSSMILQPVHTTVSSKMDASGISDMSASSLSTLSSKTDSVLMKETFRTSRTEVLSSMTSSFVQTSGWTPLQTTGLFTVKSSGLSDIAIGKLSTLESLSLTASKQDIKSTVILISDTANSSLVTHPSLTVGYQSSFPGSVSSAFYPLASSLILTNFISSSLYQKTSQLHLESGSASITSDIVFSVTATTKMVPSLTISPSFQSESVDIMYSTAVSGISTPNSNIIGSDLFTSAFNTFNSILTTDIQTGSTSDVTGSQVMGTPSLSIESLTLEYQSYTLTPVTNMSQTLGGPVLTSADTNIIYPTASSNNTAEYLTSLTVTQNEVTSASNIIVEPTLTSPLSVDFNNVSSFVSSTAMFNASVLSSVILFSTLDFYSSVETSMSSVHASTNMMVSMATSKEFHSFSQSISQISVNNTNVAMETSQLLLSTMPTSDFESFQTKFIQSSISDISRNGSAESVIPQLTSTLDISASTMDFNQTSIYPTSIISSVDSSLTTGLIDKISATSSISGFSFSTFNFSQNISESYSSLFVAMGTVFSSLPPESLPSMSSQLIMQTVTASSNQFSLYDNLTKTLQMSSVATDIMNSLMSITMGISTNLFSQTVQPSSQWSSVLVEKSSEIVPTPSTSVFLSTAAFSVKSSELILQTMTSSIVVLNSTESELLRTSIMPTSSLFISDSVNISSQLMSSNMSVPVYQQTSQFSAFTSILPSPSSIPISDNMINSSIESVTKSEILLETSSLNVSDGKMFMSSTPILTTRRQTIQTDSVLPVLSSAPGINSTSSVPSTTSSSGTTTPTTTSTTPPPTTTPNLADTYWVKTVIKVPLAENASSTDFLQNLESRLIIAYNRAYERQQQIAAGTFTPLKKHRRKKRLTQVGDTAIDIKESTRSSGNVSLSYTVEKAGTLVPAAEVIRTLGVLSDQEMAIILQYVIASKAETYKKSYDGGTDTTTSSNNLWIIGVALGGIVLLIIIIWIILCVVVKKHRATEKSGGGQGEPHLIGMKSPPGEEGEGEFDGTRVNPKYIEELAERGDNSKYSVQSPKRQTYEVNSEYQEQPEYAQVKKTKKSSPNKRSPKKKQSSDPQQGNSDYETVGGIAEDTELITSPSKSKRSGKRRKSKQPDAFENDEGAAKTYHLVSEVIPHANTVSDTRRYSADIHDDEELRKRKEQERKKNKQRIREKKRKERNQVKKDDDIMKEYLASQQEIDTVLEAPPADGLPDVFKDKSSKSPGESKEEMSFSNEAYKGDESLQEARKKMHKLLDDAFSLISPSASMNGRLVIIYNIS</sequence>
<reference evidence="3 4" key="1">
    <citation type="submission" date="2022-12" db="EMBL/GenBank/DDBJ databases">
        <title>Chromosome-level genome of Tegillarca granosa.</title>
        <authorList>
            <person name="Kim J."/>
        </authorList>
    </citation>
    <scope>NUCLEOTIDE SEQUENCE [LARGE SCALE GENOMIC DNA]</scope>
    <source>
        <strain evidence="3">Teg-2019</strain>
        <tissue evidence="3">Adductor muscle</tissue>
    </source>
</reference>
<dbReference type="EMBL" id="JARBDR010000108">
    <property type="protein sequence ID" value="KAJ8321256.1"/>
    <property type="molecule type" value="Genomic_DNA"/>
</dbReference>
<accession>A0ABQ9FX06</accession>
<comment type="caution">
    <text evidence="3">The sequence shown here is derived from an EMBL/GenBank/DDBJ whole genome shotgun (WGS) entry which is preliminary data.</text>
</comment>
<proteinExistence type="predicted"/>
<keyword evidence="2" id="KW-0472">Membrane</keyword>
<keyword evidence="2" id="KW-0812">Transmembrane</keyword>
<feature type="compositionally biased region" description="Basic residues" evidence="1">
    <location>
        <begin position="1518"/>
        <end position="1528"/>
    </location>
</feature>
<keyword evidence="4" id="KW-1185">Reference proteome</keyword>
<gene>
    <name evidence="3" type="ORF">KUTeg_001198</name>
</gene>
<dbReference type="Proteomes" id="UP001217089">
    <property type="component" value="Unassembled WGS sequence"/>
</dbReference>
<keyword evidence="2" id="KW-1133">Transmembrane helix</keyword>
<feature type="compositionally biased region" description="Basic and acidic residues" evidence="1">
    <location>
        <begin position="1631"/>
        <end position="1647"/>
    </location>
</feature>
<dbReference type="PANTHER" id="PTHR21590">
    <property type="entry name" value="SEA DOMAIN-CONTAINING PROTEIN"/>
    <property type="match status" value="1"/>
</dbReference>
<feature type="region of interest" description="Disordered" evidence="1">
    <location>
        <begin position="1186"/>
        <end position="1223"/>
    </location>
</feature>
<evidence type="ECO:0000313" key="3">
    <source>
        <dbReference type="EMBL" id="KAJ8321256.1"/>
    </source>
</evidence>
<feature type="compositionally biased region" description="Polar residues" evidence="1">
    <location>
        <begin position="1445"/>
        <end position="1464"/>
    </location>
</feature>
<evidence type="ECO:0000256" key="2">
    <source>
        <dbReference type="SAM" id="Phobius"/>
    </source>
</evidence>
<feature type="compositionally biased region" description="Basic and acidic residues" evidence="1">
    <location>
        <begin position="1434"/>
        <end position="1444"/>
    </location>
</feature>
<protein>
    <submittedName>
        <fullName evidence="3">Uncharacterized protein</fullName>
    </submittedName>
</protein>
<feature type="compositionally biased region" description="Basic and acidic residues" evidence="1">
    <location>
        <begin position="1596"/>
        <end position="1607"/>
    </location>
</feature>
<dbReference type="Pfam" id="PF12877">
    <property type="entry name" value="KIAA1549"/>
    <property type="match status" value="1"/>
</dbReference>
<feature type="compositionally biased region" description="Basic residues" evidence="1">
    <location>
        <begin position="1582"/>
        <end position="1595"/>
    </location>
</feature>
<evidence type="ECO:0000313" key="4">
    <source>
        <dbReference type="Proteomes" id="UP001217089"/>
    </source>
</evidence>
<evidence type="ECO:0000256" key="1">
    <source>
        <dbReference type="SAM" id="MobiDB-lite"/>
    </source>
</evidence>
<dbReference type="InterPro" id="IPR024606">
    <property type="entry name" value="KIAA1549"/>
</dbReference>